<dbReference type="RefSeq" id="WP_058641065.1">
    <property type="nucleotide sequence ID" value="NZ_LDSL01000038.1"/>
</dbReference>
<evidence type="ECO:0000313" key="1">
    <source>
        <dbReference type="EMBL" id="KTT24824.1"/>
    </source>
</evidence>
<dbReference type="Pfam" id="PF11136">
    <property type="entry name" value="DUF2889"/>
    <property type="match status" value="1"/>
</dbReference>
<dbReference type="AlphaFoldDB" id="A0A147H4F2"/>
<dbReference type="OrthoDB" id="6862397at2"/>
<name>A0A147H4F2_9BURK</name>
<organism evidence="1 2">
    <name type="scientific">Pseudacidovorax intermedius</name>
    <dbReference type="NCBI Taxonomy" id="433924"/>
    <lineage>
        <taxon>Bacteria</taxon>
        <taxon>Pseudomonadati</taxon>
        <taxon>Pseudomonadota</taxon>
        <taxon>Betaproteobacteria</taxon>
        <taxon>Burkholderiales</taxon>
        <taxon>Comamonadaceae</taxon>
        <taxon>Pseudacidovorax</taxon>
    </lineage>
</organism>
<reference evidence="1 2" key="1">
    <citation type="journal article" date="2016" name="Front. Microbiol.">
        <title>Genomic Resource of Rice Seed Associated Bacteria.</title>
        <authorList>
            <person name="Midha S."/>
            <person name="Bansal K."/>
            <person name="Sharma S."/>
            <person name="Kumar N."/>
            <person name="Patil P.P."/>
            <person name="Chaudhry V."/>
            <person name="Patil P.B."/>
        </authorList>
    </citation>
    <scope>NUCLEOTIDE SEQUENCE [LARGE SCALE GENOMIC DNA]</scope>
    <source>
        <strain evidence="1 2">NS331</strain>
    </source>
</reference>
<dbReference type="Proteomes" id="UP000072741">
    <property type="component" value="Unassembled WGS sequence"/>
</dbReference>
<evidence type="ECO:0000313" key="2">
    <source>
        <dbReference type="Proteomes" id="UP000072741"/>
    </source>
</evidence>
<evidence type="ECO:0008006" key="3">
    <source>
        <dbReference type="Google" id="ProtNLM"/>
    </source>
</evidence>
<proteinExistence type="predicted"/>
<dbReference type="PATRIC" id="fig|433924.3.peg.3045"/>
<protein>
    <recommendedName>
        <fullName evidence="3">Molybdopterin-guanine dinucleotide biosynthesis protein MobB</fullName>
    </recommendedName>
</protein>
<dbReference type="InterPro" id="IPR021312">
    <property type="entry name" value="DUF2889"/>
</dbReference>
<sequence length="184" mass="20096">MSHATPAAPRRALHLRRISSEAFEREDGLIDIEAVLTDTRPVRTSLVTGRDIEAGQPIHRMRMRLTIDRERRIVDAQAFSEARPYRECEAVEGAYARLIGLRIEPGFTQAVKRLFRGEAGCTHLTELLPTMATTAFQVLWADLDATGRGTAAGGTPVGGCHGLRANGEVVRLHLPQFAKGGGQS</sequence>
<accession>A0A147H4F2</accession>
<keyword evidence="2" id="KW-1185">Reference proteome</keyword>
<comment type="caution">
    <text evidence="1">The sequence shown here is derived from an EMBL/GenBank/DDBJ whole genome shotgun (WGS) entry which is preliminary data.</text>
</comment>
<gene>
    <name evidence="1" type="ORF">NS331_05880</name>
</gene>
<dbReference type="EMBL" id="LDSL01000038">
    <property type="protein sequence ID" value="KTT24824.1"/>
    <property type="molecule type" value="Genomic_DNA"/>
</dbReference>